<dbReference type="InterPro" id="IPR011146">
    <property type="entry name" value="HIT-like"/>
</dbReference>
<evidence type="ECO:0000313" key="5">
    <source>
        <dbReference type="EMBL" id="MBF9071853.1"/>
    </source>
</evidence>
<dbReference type="SUPFAM" id="SSF54197">
    <property type="entry name" value="HIT-like"/>
    <property type="match status" value="1"/>
</dbReference>
<evidence type="ECO:0000256" key="1">
    <source>
        <dbReference type="PIRSR" id="PIRSR601310-1"/>
    </source>
</evidence>
<evidence type="ECO:0000256" key="2">
    <source>
        <dbReference type="PIRSR" id="PIRSR601310-3"/>
    </source>
</evidence>
<dbReference type="Pfam" id="PF01230">
    <property type="entry name" value="HIT"/>
    <property type="match status" value="1"/>
</dbReference>
<organism evidence="5 6">
    <name type="scientific">Streptacidiphilus fuscans</name>
    <dbReference type="NCBI Taxonomy" id="2789292"/>
    <lineage>
        <taxon>Bacteria</taxon>
        <taxon>Bacillati</taxon>
        <taxon>Actinomycetota</taxon>
        <taxon>Actinomycetes</taxon>
        <taxon>Kitasatosporales</taxon>
        <taxon>Streptomycetaceae</taxon>
        <taxon>Streptacidiphilus</taxon>
    </lineage>
</organism>
<keyword evidence="6" id="KW-1185">Reference proteome</keyword>
<feature type="active site" description="Tele-AMP-histidine intermediate" evidence="1">
    <location>
        <position position="91"/>
    </location>
</feature>
<protein>
    <submittedName>
        <fullName evidence="5">HIT family protein</fullName>
    </submittedName>
</protein>
<reference evidence="5" key="1">
    <citation type="submission" date="2020-11" db="EMBL/GenBank/DDBJ databases">
        <title>Isolation and identification of active actinomycetes.</title>
        <authorList>
            <person name="Yu B."/>
        </authorList>
    </citation>
    <scope>NUCLEOTIDE SEQUENCE</scope>
    <source>
        <strain evidence="5">NEAU-YB345</strain>
    </source>
</reference>
<dbReference type="PROSITE" id="PS51084">
    <property type="entry name" value="HIT_2"/>
    <property type="match status" value="1"/>
</dbReference>
<dbReference type="Gene3D" id="3.30.428.10">
    <property type="entry name" value="HIT-like"/>
    <property type="match status" value="1"/>
</dbReference>
<name>A0A931FFQ3_9ACTN</name>
<evidence type="ECO:0000256" key="3">
    <source>
        <dbReference type="PROSITE-ProRule" id="PRU00464"/>
    </source>
</evidence>
<sequence>MLAGAPGYEHRIVYDDGDHVAFLDKHPTLYGKLLVTPRAHVEDTIGGFTEEGYLALQRVVHQVAGALAKVVETERMYIMSLGSMQGNAHVHWHIAPLPPGVPYHEQQFYALDWSTRGRLQLADDEADHLAERLRAQLDRPVVGEEA</sequence>
<dbReference type="PANTHER" id="PTHR46648">
    <property type="entry name" value="HIT FAMILY PROTEIN 1"/>
    <property type="match status" value="1"/>
</dbReference>
<dbReference type="GO" id="GO:0009117">
    <property type="term" value="P:nucleotide metabolic process"/>
    <property type="evidence" value="ECO:0007669"/>
    <property type="project" value="TreeGrafter"/>
</dbReference>
<dbReference type="AlphaFoldDB" id="A0A931FFQ3"/>
<dbReference type="InterPro" id="IPR036265">
    <property type="entry name" value="HIT-like_sf"/>
</dbReference>
<proteinExistence type="predicted"/>
<dbReference type="InterPro" id="IPR001310">
    <property type="entry name" value="Histidine_triad_HIT"/>
</dbReference>
<evidence type="ECO:0000259" key="4">
    <source>
        <dbReference type="PROSITE" id="PS51084"/>
    </source>
</evidence>
<dbReference type="Proteomes" id="UP000657385">
    <property type="component" value="Unassembled WGS sequence"/>
</dbReference>
<dbReference type="PANTHER" id="PTHR46648:SF1">
    <property type="entry name" value="ADENOSINE 5'-MONOPHOSPHORAMIDASE HNT1"/>
    <property type="match status" value="1"/>
</dbReference>
<dbReference type="GO" id="GO:0003824">
    <property type="term" value="F:catalytic activity"/>
    <property type="evidence" value="ECO:0007669"/>
    <property type="project" value="InterPro"/>
</dbReference>
<comment type="caution">
    <text evidence="5">The sequence shown here is derived from an EMBL/GenBank/DDBJ whole genome shotgun (WGS) entry which is preliminary data.</text>
</comment>
<dbReference type="EMBL" id="JADPRT010000013">
    <property type="protein sequence ID" value="MBF9071853.1"/>
    <property type="molecule type" value="Genomic_DNA"/>
</dbReference>
<feature type="short sequence motif" description="Histidine triad motif" evidence="2 3">
    <location>
        <begin position="89"/>
        <end position="93"/>
    </location>
</feature>
<accession>A0A931FFQ3</accession>
<feature type="domain" description="HIT" evidence="4">
    <location>
        <begin position="1"/>
        <end position="104"/>
    </location>
</feature>
<gene>
    <name evidence="5" type="ORF">I2501_27900</name>
</gene>
<evidence type="ECO:0000313" key="6">
    <source>
        <dbReference type="Proteomes" id="UP000657385"/>
    </source>
</evidence>